<accession>A0A3R7N8L8</accession>
<evidence type="ECO:0000313" key="4">
    <source>
        <dbReference type="EMBL" id="ROT80205.1"/>
    </source>
</evidence>
<evidence type="ECO:0000313" key="5">
    <source>
        <dbReference type="Proteomes" id="UP000283509"/>
    </source>
</evidence>
<dbReference type="SUPFAM" id="SSF57256">
    <property type="entry name" value="Elafin-like"/>
    <property type="match status" value="1"/>
</dbReference>
<organism evidence="4 5">
    <name type="scientific">Penaeus vannamei</name>
    <name type="common">Whiteleg shrimp</name>
    <name type="synonym">Litopenaeus vannamei</name>
    <dbReference type="NCBI Taxonomy" id="6689"/>
    <lineage>
        <taxon>Eukaryota</taxon>
        <taxon>Metazoa</taxon>
        <taxon>Ecdysozoa</taxon>
        <taxon>Arthropoda</taxon>
        <taxon>Crustacea</taxon>
        <taxon>Multicrustacea</taxon>
        <taxon>Malacostraca</taxon>
        <taxon>Eumalacostraca</taxon>
        <taxon>Eucarida</taxon>
        <taxon>Decapoda</taxon>
        <taxon>Dendrobranchiata</taxon>
        <taxon>Penaeoidea</taxon>
        <taxon>Penaeidae</taxon>
        <taxon>Penaeus</taxon>
    </lineage>
</organism>
<dbReference type="Gene3D" id="4.10.75.10">
    <property type="entry name" value="Elafin-like"/>
    <property type="match status" value="1"/>
</dbReference>
<keyword evidence="1" id="KW-0732">Signal</keyword>
<feature type="signal peptide" evidence="1">
    <location>
        <begin position="1"/>
        <end position="17"/>
    </location>
</feature>
<dbReference type="GO" id="GO:0030414">
    <property type="term" value="F:peptidase inhibitor activity"/>
    <property type="evidence" value="ECO:0007669"/>
    <property type="project" value="InterPro"/>
</dbReference>
<dbReference type="PROSITE" id="PS51390">
    <property type="entry name" value="WAP"/>
    <property type="match status" value="1"/>
</dbReference>
<dbReference type="InterPro" id="IPR036645">
    <property type="entry name" value="Elafin-like_sf"/>
</dbReference>
<dbReference type="Proteomes" id="UP000283509">
    <property type="component" value="Unassembled WGS sequence"/>
</dbReference>
<evidence type="ECO:0000313" key="3">
    <source>
        <dbReference type="EMBL" id="QOL09947.1"/>
    </source>
</evidence>
<feature type="domain" description="WAP" evidence="2">
    <location>
        <begin position="57"/>
        <end position="108"/>
    </location>
</feature>
<name>A0A3R7N8L8_PENVA</name>
<evidence type="ECO:0000256" key="1">
    <source>
        <dbReference type="SAM" id="SignalP"/>
    </source>
</evidence>
<reference evidence="3" key="3">
    <citation type="journal article" date="2020" name="Mar. Drugs">
        <title>Molecular and Functional Diversity of Crustin-Like Genes in the Shrimp Litopenaeus vannamei.</title>
        <authorList>
            <person name="Li S."/>
            <person name="Lv X."/>
            <person name="Yu Y."/>
            <person name="Zhang X."/>
            <person name="Li F."/>
        </authorList>
    </citation>
    <scope>NUCLEOTIDE SEQUENCE</scope>
    <source>
        <tissue evidence="3">Epidermis</tissue>
    </source>
</reference>
<dbReference type="EMBL" id="QCYY01001142">
    <property type="protein sequence ID" value="ROT80205.1"/>
    <property type="molecule type" value="Genomic_DNA"/>
</dbReference>
<feature type="chain" id="PRO_5033804069" evidence="1">
    <location>
        <begin position="18"/>
        <end position="108"/>
    </location>
</feature>
<dbReference type="Pfam" id="PF00095">
    <property type="entry name" value="WAP"/>
    <property type="match status" value="1"/>
</dbReference>
<dbReference type="EMBL" id="MT375562">
    <property type="protein sequence ID" value="QOL09947.1"/>
    <property type="molecule type" value="mRNA"/>
</dbReference>
<evidence type="ECO:0000259" key="2">
    <source>
        <dbReference type="PROSITE" id="PS51390"/>
    </source>
</evidence>
<gene>
    <name evidence="3" type="primary">CruIa-6</name>
    <name evidence="4" type="ORF">C7M84_001055</name>
</gene>
<dbReference type="OrthoDB" id="6370971at2759"/>
<proteinExistence type="evidence at transcript level"/>
<dbReference type="InterPro" id="IPR008197">
    <property type="entry name" value="WAP_dom"/>
</dbReference>
<protein>
    <submittedName>
        <fullName evidence="4">Pl-crustin 2</fullName>
    </submittedName>
    <submittedName>
        <fullName evidence="3">Type Ia crustin cruIa-6</fullName>
    </submittedName>
</protein>
<dbReference type="AlphaFoldDB" id="A0A3R7N8L8"/>
<dbReference type="GO" id="GO:0005576">
    <property type="term" value="C:extracellular region"/>
    <property type="evidence" value="ECO:0007669"/>
    <property type="project" value="InterPro"/>
</dbReference>
<reference evidence="4 5" key="1">
    <citation type="submission" date="2018-04" db="EMBL/GenBank/DDBJ databases">
        <authorList>
            <person name="Zhang X."/>
            <person name="Yuan J."/>
            <person name="Li F."/>
            <person name="Xiang J."/>
        </authorList>
    </citation>
    <scope>NUCLEOTIDE SEQUENCE [LARGE SCALE GENOMIC DNA]</scope>
    <source>
        <tissue evidence="4">Muscle</tissue>
    </source>
</reference>
<reference evidence="4 5" key="2">
    <citation type="submission" date="2019-01" db="EMBL/GenBank/DDBJ databases">
        <title>The decoding of complex shrimp genome reveals the adaptation for benthos swimmer, frequently molting mechanism and breeding impact on genome.</title>
        <authorList>
            <person name="Sun Y."/>
            <person name="Gao Y."/>
            <person name="Yu Y."/>
        </authorList>
    </citation>
    <scope>NUCLEOTIDE SEQUENCE [LARGE SCALE GENOMIC DNA]</scope>
    <source>
        <tissue evidence="4">Muscle</tissue>
    </source>
</reference>
<sequence length="108" mass="12057">MMIRLLLLVTVAAVVVAAQGGGDADGCRYYCRKWRPEGEERPVYCCDDGTVSDPPPEAEHSGECPDVRRHCLRFKRPPNVCPHDGFCPSNQKCCWDTCLDHHACKLPV</sequence>
<keyword evidence="5" id="KW-1185">Reference proteome</keyword>